<evidence type="ECO:0000313" key="1">
    <source>
        <dbReference type="EMBL" id="ESK83438.1"/>
    </source>
</evidence>
<dbReference type="Gene3D" id="1.20.1280.50">
    <property type="match status" value="1"/>
</dbReference>
<accession>V2W9F8</accession>
<evidence type="ECO:0000313" key="2">
    <source>
        <dbReference type="Proteomes" id="UP000017559"/>
    </source>
</evidence>
<dbReference type="HOGENOM" id="CLU_036217_0_0_1"/>
<dbReference type="Proteomes" id="UP000017559">
    <property type="component" value="Unassembled WGS sequence"/>
</dbReference>
<dbReference type="KEGG" id="mrr:Moror_15576"/>
<protein>
    <submittedName>
        <fullName evidence="1">Uncharacterized protein</fullName>
    </submittedName>
</protein>
<organism evidence="1 2">
    <name type="scientific">Moniliophthora roreri (strain MCA 2997)</name>
    <name type="common">Cocoa frosty pod rot fungus</name>
    <name type="synonym">Crinipellis roreri</name>
    <dbReference type="NCBI Taxonomy" id="1381753"/>
    <lineage>
        <taxon>Eukaryota</taxon>
        <taxon>Fungi</taxon>
        <taxon>Dikarya</taxon>
        <taxon>Basidiomycota</taxon>
        <taxon>Agaricomycotina</taxon>
        <taxon>Agaricomycetes</taxon>
        <taxon>Agaricomycetidae</taxon>
        <taxon>Agaricales</taxon>
        <taxon>Marasmiineae</taxon>
        <taxon>Marasmiaceae</taxon>
        <taxon>Moniliophthora</taxon>
    </lineage>
</organism>
<sequence>MPSWAHNTLSDTTQSLHDYLDRDCQAISFPAGGYDGLSESVKQMTIDMERIAAHADTFEEAAIIARKKAQHMQSTLSFYKNLSIPLVQMPPEVLALVFERCVEIDTGGHVLSSHAMPWVLSQTCRRWRSIALSTPSLWQIVRLDTNIVENHNHGSPLDMLQTWLERSQPLPISCFATLQDVPWEQFNRGAIDLLIHHASRWRAVDFCFGTQSQLFYRLRMVDPNLPLLQSIRLEIILSETAGSMAPHWIAPNLKEATLFIQNYARLTNPVLALPWSQLEEFEWSPNTPKMFFDLSPTFDNLRYCFLKISHHGDVDGLQRYTLPKLRRLDTSGPYRSIVTILNRLTLPSLECLDVDTYEQIGPVADQLLSCIARLQMRSTCRISSLSAPFPCSAPPNHPYWLRSLELSTSFASFSVQKRTMSKPFPTFYFQQCFGTSKVLHLIYRELPGEEPSLLSKMVQMVESRNNQPLHGVRRLDKLSLDVIRPTEMPVLRISTHLAPFQRLLQLQRGGLILLGSVVDGRWHSYYGDGGWNDEDFRRSARRWARFGYSDWLYEREVEDYLKVSGCLDSH</sequence>
<reference evidence="1 2" key="1">
    <citation type="journal article" date="2014" name="BMC Genomics">
        <title>Genome and secretome analysis of the hemibiotrophic fungal pathogen, Moniliophthora roreri, which causes frosty pod rot disease of cacao: mechanisms of the biotrophic and necrotrophic phases.</title>
        <authorList>
            <person name="Meinhardt L.W."/>
            <person name="Costa G.G.L."/>
            <person name="Thomazella D.P.T."/>
            <person name="Teixeira P.J.P.L."/>
            <person name="Carazzolle M.F."/>
            <person name="Schuster S.C."/>
            <person name="Carlson J.E."/>
            <person name="Guiltinan M.J."/>
            <person name="Mieczkowski P."/>
            <person name="Farmer A."/>
            <person name="Ramaraj T."/>
            <person name="Crozier J."/>
            <person name="Davis R.E."/>
            <person name="Shao J."/>
            <person name="Melnick R.L."/>
            <person name="Pereira G.A.G."/>
            <person name="Bailey B.A."/>
        </authorList>
    </citation>
    <scope>NUCLEOTIDE SEQUENCE [LARGE SCALE GENOMIC DNA]</scope>
    <source>
        <strain evidence="1 2">MCA 2997</strain>
    </source>
</reference>
<keyword evidence="2" id="KW-1185">Reference proteome</keyword>
<proteinExistence type="predicted"/>
<dbReference type="OrthoDB" id="2909959at2759"/>
<gene>
    <name evidence="1" type="ORF">Moror_15576</name>
</gene>
<name>V2W9F8_MONRO</name>
<dbReference type="EMBL" id="AWSO01001542">
    <property type="protein sequence ID" value="ESK83438.1"/>
    <property type="molecule type" value="Genomic_DNA"/>
</dbReference>
<comment type="caution">
    <text evidence="1">The sequence shown here is derived from an EMBL/GenBank/DDBJ whole genome shotgun (WGS) entry which is preliminary data.</text>
</comment>
<dbReference type="AlphaFoldDB" id="V2W9F8"/>